<dbReference type="PANTHER" id="PTHR38011:SF7">
    <property type="entry name" value="2,5-DIAMINO-6-RIBOSYLAMINO-4(3H)-PYRIMIDINONE 5'-PHOSPHATE REDUCTASE"/>
    <property type="match status" value="1"/>
</dbReference>
<evidence type="ECO:0000256" key="4">
    <source>
        <dbReference type="SAM" id="MobiDB-lite"/>
    </source>
</evidence>
<dbReference type="SUPFAM" id="SSF53597">
    <property type="entry name" value="Dihydrofolate reductase-like"/>
    <property type="match status" value="1"/>
</dbReference>
<dbReference type="GO" id="GO:0008703">
    <property type="term" value="F:5-amino-6-(5-phosphoribosylamino)uracil reductase activity"/>
    <property type="evidence" value="ECO:0007669"/>
    <property type="project" value="InterPro"/>
</dbReference>
<comment type="pathway">
    <text evidence="1">Cofactor biosynthesis; riboflavin biosynthesis.</text>
</comment>
<feature type="compositionally biased region" description="Basic and acidic residues" evidence="4">
    <location>
        <begin position="111"/>
        <end position="126"/>
    </location>
</feature>
<evidence type="ECO:0000256" key="5">
    <source>
        <dbReference type="SAM" id="SignalP"/>
    </source>
</evidence>
<dbReference type="EMBL" id="HBEO01034663">
    <property type="protein sequence ID" value="CAD8508084.1"/>
    <property type="molecule type" value="Transcribed_RNA"/>
</dbReference>
<evidence type="ECO:0000259" key="6">
    <source>
        <dbReference type="Pfam" id="PF01872"/>
    </source>
</evidence>
<evidence type="ECO:0000256" key="1">
    <source>
        <dbReference type="ARBA" id="ARBA00005104"/>
    </source>
</evidence>
<dbReference type="Gene3D" id="3.40.430.10">
    <property type="entry name" value="Dihydrofolate Reductase, subunit A"/>
    <property type="match status" value="1"/>
</dbReference>
<reference evidence="7" key="1">
    <citation type="submission" date="2021-01" db="EMBL/GenBank/DDBJ databases">
        <authorList>
            <person name="Corre E."/>
            <person name="Pelletier E."/>
            <person name="Niang G."/>
            <person name="Scheremetjew M."/>
            <person name="Finn R."/>
            <person name="Kale V."/>
            <person name="Holt S."/>
            <person name="Cochrane G."/>
            <person name="Meng A."/>
            <person name="Brown T."/>
            <person name="Cohen L."/>
        </authorList>
    </citation>
    <scope>NUCLEOTIDE SEQUENCE</scope>
    <source>
        <strain evidence="7">CCMP325</strain>
    </source>
</reference>
<accession>A0A7S0I1D4</accession>
<keyword evidence="2" id="KW-0521">NADP</keyword>
<feature type="region of interest" description="Disordered" evidence="4">
    <location>
        <begin position="87"/>
        <end position="126"/>
    </location>
</feature>
<dbReference type="InterPro" id="IPR002734">
    <property type="entry name" value="RibDG_C"/>
</dbReference>
<evidence type="ECO:0000313" key="7">
    <source>
        <dbReference type="EMBL" id="CAD8508084.1"/>
    </source>
</evidence>
<feature type="chain" id="PRO_5031345773" description="Bacterial bifunctional deaminase-reductase C-terminal domain-containing protein" evidence="5">
    <location>
        <begin position="29"/>
        <end position="445"/>
    </location>
</feature>
<feature type="domain" description="Bacterial bifunctional deaminase-reductase C-terminal" evidence="6">
    <location>
        <begin position="156"/>
        <end position="333"/>
    </location>
</feature>
<dbReference type="AlphaFoldDB" id="A0A7S0I1D4"/>
<evidence type="ECO:0000256" key="2">
    <source>
        <dbReference type="ARBA" id="ARBA00022857"/>
    </source>
</evidence>
<gene>
    <name evidence="7" type="ORF">HPHI1048_LOCUS23475</name>
</gene>
<dbReference type="GO" id="GO:0009231">
    <property type="term" value="P:riboflavin biosynthetic process"/>
    <property type="evidence" value="ECO:0007669"/>
    <property type="project" value="InterPro"/>
</dbReference>
<dbReference type="Pfam" id="PF01872">
    <property type="entry name" value="RibD_C"/>
    <property type="match status" value="1"/>
</dbReference>
<evidence type="ECO:0000256" key="3">
    <source>
        <dbReference type="ARBA" id="ARBA00023002"/>
    </source>
</evidence>
<sequence>MRRGEVFSIRDLLQVLLLHLWIIGLASAYERCESPNYMKTTASWRAHLGRTSPLPQNHSLSVLKQEAQTPPQEDGREGRSHEKAFMADKQNASASSRSLPAPKVTRPRFRSLRDDVSRSERSHGEAVVEEVVARMKTSRESQKMRRGASTVSFVSPFVTLTYAQTLDGSIATFDKRPMQISCNKSMIMTHLLRSVHDCILVGIGTVRSDDPSLTVRLCNGSNPKPVILDAKLTIENNCRLLSSPQCVRPIIACSTDRANSTRASELEALGCKVMGCQVQEDGQVDLNSLLFELTSLGMKSVMVEGGAKVIKSFLVSHLVNSVVVTVAPKLAGGLSVLGVPAEGKVAAAAAMAPHAGRNQGSEEEVAGQGRKTKELAVSHPASRILRALQTLSSSARCLFERLLDKFLPPRQGTAHQSIFDILSLRDVRYVQVGVDLIVHGTLSSS</sequence>
<dbReference type="InterPro" id="IPR050765">
    <property type="entry name" value="Riboflavin_Biosynth_HTPR"/>
</dbReference>
<keyword evidence="3" id="KW-0560">Oxidoreductase</keyword>
<feature type="signal peptide" evidence="5">
    <location>
        <begin position="1"/>
        <end position="28"/>
    </location>
</feature>
<name>A0A7S0I1D4_9CRYP</name>
<dbReference type="InterPro" id="IPR024072">
    <property type="entry name" value="DHFR-like_dom_sf"/>
</dbReference>
<protein>
    <recommendedName>
        <fullName evidence="6">Bacterial bifunctional deaminase-reductase C-terminal domain-containing protein</fullName>
    </recommendedName>
</protein>
<organism evidence="7">
    <name type="scientific">Hanusia phi</name>
    <dbReference type="NCBI Taxonomy" id="3032"/>
    <lineage>
        <taxon>Eukaryota</taxon>
        <taxon>Cryptophyceae</taxon>
        <taxon>Pyrenomonadales</taxon>
        <taxon>Geminigeraceae</taxon>
        <taxon>Hanusia</taxon>
    </lineage>
</organism>
<proteinExistence type="predicted"/>
<dbReference type="PANTHER" id="PTHR38011">
    <property type="entry name" value="DIHYDROFOLATE REDUCTASE FAMILY PROTEIN (AFU_ORTHOLOGUE AFUA_8G06820)"/>
    <property type="match status" value="1"/>
</dbReference>
<keyword evidence="5" id="KW-0732">Signal</keyword>